<dbReference type="SUPFAM" id="SSF50475">
    <property type="entry name" value="FMN-binding split barrel"/>
    <property type="match status" value="1"/>
</dbReference>
<organism evidence="1 2">
    <name type="scientific">Actinotalea fermentans</name>
    <dbReference type="NCBI Taxonomy" id="43671"/>
    <lineage>
        <taxon>Bacteria</taxon>
        <taxon>Bacillati</taxon>
        <taxon>Actinomycetota</taxon>
        <taxon>Actinomycetes</taxon>
        <taxon>Micrococcales</taxon>
        <taxon>Cellulomonadaceae</taxon>
        <taxon>Actinotalea</taxon>
    </lineage>
</organism>
<dbReference type="InterPro" id="IPR012349">
    <property type="entry name" value="Split_barrel_FMN-bd"/>
</dbReference>
<dbReference type="Proteomes" id="UP000321484">
    <property type="component" value="Unassembled WGS sequence"/>
</dbReference>
<keyword evidence="2" id="KW-1185">Reference proteome</keyword>
<reference evidence="1 2" key="1">
    <citation type="submission" date="2019-07" db="EMBL/GenBank/DDBJ databases">
        <title>Whole genome shotgun sequence of Actinotalea fermentans NBRC 105374.</title>
        <authorList>
            <person name="Hosoyama A."/>
            <person name="Uohara A."/>
            <person name="Ohji S."/>
            <person name="Ichikawa N."/>
        </authorList>
    </citation>
    <scope>NUCLEOTIDE SEQUENCE [LARGE SCALE GENOMIC DNA]</scope>
    <source>
        <strain evidence="1 2">NBRC 105374</strain>
    </source>
</reference>
<comment type="caution">
    <text evidence="1">The sequence shown here is derived from an EMBL/GenBank/DDBJ whole genome shotgun (WGS) entry which is preliminary data.</text>
</comment>
<accession>A0A511Z1D4</accession>
<protein>
    <recommendedName>
        <fullName evidence="3">Nitroreductase</fullName>
    </recommendedName>
</protein>
<gene>
    <name evidence="1" type="ORF">AFE02nite_29100</name>
</gene>
<proteinExistence type="predicted"/>
<dbReference type="Pfam" id="PF04075">
    <property type="entry name" value="F420H2_quin_red"/>
    <property type="match status" value="1"/>
</dbReference>
<dbReference type="RefSeq" id="WP_052114086.1">
    <property type="nucleotide sequence ID" value="NZ_BJYK01000009.1"/>
</dbReference>
<dbReference type="InterPro" id="IPR004378">
    <property type="entry name" value="F420H2_quin_Rdtase"/>
</dbReference>
<evidence type="ECO:0008006" key="3">
    <source>
        <dbReference type="Google" id="ProtNLM"/>
    </source>
</evidence>
<sequence length="168" mass="19182">MPDLDFDQLQRTFKRLNPQVLRLWRWHLGWTMSVVPPLTGKTMVLGNVGRKSGQRRHTPLNYAVLEGDVWCTTHERAQWLRNIAADPDVTVWLPLRRPRRGRAEILPADEAHVDRLRAVLLASGFAAGRFAGLHPRRDSDADLLAQCRGYRLVRIVRAGPVPRSERGV</sequence>
<dbReference type="EMBL" id="BJYK01000009">
    <property type="protein sequence ID" value="GEN81176.1"/>
    <property type="molecule type" value="Genomic_DNA"/>
</dbReference>
<dbReference type="OrthoDB" id="4827196at2"/>
<name>A0A511Z1D4_9CELL</name>
<dbReference type="AlphaFoldDB" id="A0A511Z1D4"/>
<evidence type="ECO:0000313" key="2">
    <source>
        <dbReference type="Proteomes" id="UP000321484"/>
    </source>
</evidence>
<dbReference type="Gene3D" id="2.30.110.10">
    <property type="entry name" value="Electron Transport, Fmn-binding Protein, Chain A"/>
    <property type="match status" value="1"/>
</dbReference>
<evidence type="ECO:0000313" key="1">
    <source>
        <dbReference type="EMBL" id="GEN81176.1"/>
    </source>
</evidence>
<dbReference type="GO" id="GO:0016491">
    <property type="term" value="F:oxidoreductase activity"/>
    <property type="evidence" value="ECO:0007669"/>
    <property type="project" value="InterPro"/>
</dbReference>